<dbReference type="Proteomes" id="UP000220768">
    <property type="component" value="Unassembled WGS sequence"/>
</dbReference>
<organism evidence="2 3">
    <name type="scientific">Rhizobium chutanense</name>
    <dbReference type="NCBI Taxonomy" id="2035448"/>
    <lineage>
        <taxon>Bacteria</taxon>
        <taxon>Pseudomonadati</taxon>
        <taxon>Pseudomonadota</taxon>
        <taxon>Alphaproteobacteria</taxon>
        <taxon>Hyphomicrobiales</taxon>
        <taxon>Rhizobiaceae</taxon>
        <taxon>Rhizobium/Agrobacterium group</taxon>
        <taxon>Rhizobium</taxon>
    </lineage>
</organism>
<dbReference type="Gene3D" id="3.40.50.300">
    <property type="entry name" value="P-loop containing nucleotide triphosphate hydrolases"/>
    <property type="match status" value="1"/>
</dbReference>
<dbReference type="SUPFAM" id="SSF52540">
    <property type="entry name" value="P-loop containing nucleoside triphosphate hydrolases"/>
    <property type="match status" value="1"/>
</dbReference>
<keyword evidence="3" id="KW-1185">Reference proteome</keyword>
<name>A0A2A6J7V5_9HYPH</name>
<gene>
    <name evidence="2" type="ORF">CO666_22755</name>
</gene>
<proteinExistence type="predicted"/>
<keyword evidence="2" id="KW-0808">Transferase</keyword>
<comment type="caution">
    <text evidence="2">The sequence shown here is derived from an EMBL/GenBank/DDBJ whole genome shotgun (WGS) entry which is preliminary data.</text>
</comment>
<dbReference type="EMBL" id="NWSV01000018">
    <property type="protein sequence ID" value="PDT01943.1"/>
    <property type="molecule type" value="Genomic_DNA"/>
</dbReference>
<dbReference type="GO" id="GO:0016740">
    <property type="term" value="F:transferase activity"/>
    <property type="evidence" value="ECO:0007669"/>
    <property type="project" value="UniProtKB-KW"/>
</dbReference>
<evidence type="ECO:0000313" key="2">
    <source>
        <dbReference type="EMBL" id="PDT01943.1"/>
    </source>
</evidence>
<accession>A0A2A6J7V5</accession>
<dbReference type="InterPro" id="IPR027417">
    <property type="entry name" value="P-loop_NTPase"/>
</dbReference>
<feature type="compositionally biased region" description="Basic and acidic residues" evidence="1">
    <location>
        <begin position="131"/>
        <end position="146"/>
    </location>
</feature>
<dbReference type="AlphaFoldDB" id="A0A2A6J7V5"/>
<dbReference type="RefSeq" id="WP_097614442.1">
    <property type="nucleotide sequence ID" value="NZ_NWSV01000018.1"/>
</dbReference>
<evidence type="ECO:0000313" key="3">
    <source>
        <dbReference type="Proteomes" id="UP000220768"/>
    </source>
</evidence>
<protein>
    <submittedName>
        <fullName evidence="2">Chloramphenicol phosphotransferase</fullName>
    </submittedName>
</protein>
<reference evidence="2 3" key="1">
    <citation type="submission" date="2017-09" db="EMBL/GenBank/DDBJ databases">
        <title>Comparative genomics of rhizobia isolated from Phaseolus vulgaris in China.</title>
        <authorList>
            <person name="Tong W."/>
        </authorList>
    </citation>
    <scope>NUCLEOTIDE SEQUENCE [LARGE SCALE GENOMIC DNA]</scope>
    <source>
        <strain evidence="2 3">C5</strain>
    </source>
</reference>
<evidence type="ECO:0000256" key="1">
    <source>
        <dbReference type="SAM" id="MobiDB-lite"/>
    </source>
</evidence>
<sequence length="191" mass="20862">MGVRIVLIGFPGVGKLTVAKELSAMVSAKIVDNHWINNPILRLLDEDGTASLPKGIWEFTGRIRQTVLDAITAYAPSANFIFTHAGLEGDERSLRTFQQIVSAAEACDAVLVPVRLLCDEEELARRVSSPGRRERLKSTDVAASRDRSRRAGVFDPRHPNTLVLDVTSVPPEKTATAIRDHILKVLGDLSA</sequence>
<feature type="region of interest" description="Disordered" evidence="1">
    <location>
        <begin position="128"/>
        <end position="154"/>
    </location>
</feature>